<dbReference type="AlphaFoldDB" id="A0A1L2ZN91"/>
<dbReference type="GO" id="GO:0016491">
    <property type="term" value="F:oxidoreductase activity"/>
    <property type="evidence" value="ECO:0007669"/>
    <property type="project" value="InterPro"/>
</dbReference>
<keyword evidence="2" id="KW-1185">Reference proteome</keyword>
<organism evidence="1 2">
    <name type="scientific">Neomicrococcus aestuarii</name>
    <dbReference type="NCBI Taxonomy" id="556325"/>
    <lineage>
        <taxon>Bacteria</taxon>
        <taxon>Bacillati</taxon>
        <taxon>Actinomycetota</taxon>
        <taxon>Actinomycetes</taxon>
        <taxon>Micrococcales</taxon>
        <taxon>Micrococcaceae</taxon>
        <taxon>Neomicrococcus</taxon>
    </lineage>
</organism>
<dbReference type="Gene3D" id="3.40.109.10">
    <property type="entry name" value="NADH Oxidase"/>
    <property type="match status" value="1"/>
</dbReference>
<evidence type="ECO:0000313" key="1">
    <source>
        <dbReference type="EMBL" id="APF40854.1"/>
    </source>
</evidence>
<dbReference type="EMBL" id="CP018135">
    <property type="protein sequence ID" value="APF40854.1"/>
    <property type="molecule type" value="Genomic_DNA"/>
</dbReference>
<sequence length="269" mass="29560">MRARTTLHQEHIYRMLEQTLVPPTTVTELDQDTILAATSRLSDIRGDASERYQLDSILTPALLKRLPSADEAQWIREYFMTTAAEGFDRVKAAKTRWARTWHDTDNLESVMSACWQDPVTVGALFGIDALVVIDGALWRQVAGRPGLIFEGLLTETAQERLANALPWDASPENLESVVFLVGAFARLSFVHGQRTSRAAHQAAGMAASGMIRASLSERRRAIVVDQFLDTPLNQELACDGVSRALCAIVRVAPQPTQNPAPTSPEGAHS</sequence>
<gene>
    <name evidence="1" type="ORF">BHE16_07310</name>
</gene>
<dbReference type="InterPro" id="IPR000415">
    <property type="entry name" value="Nitroreductase-like"/>
</dbReference>
<name>A0A1L2ZN91_9MICC</name>
<dbReference type="STRING" id="556325.BHE16_07310"/>
<dbReference type="Proteomes" id="UP000183530">
    <property type="component" value="Chromosome"/>
</dbReference>
<accession>A0A1L2ZN91</accession>
<reference evidence="1 2" key="1">
    <citation type="submission" date="2016-11" db="EMBL/GenBank/DDBJ databases">
        <title>Genome sequencing of Zhihengliuella aestuarii B18 antagonistic to Plasmodiophora brassicae.</title>
        <authorList>
            <person name="Luo Y."/>
        </authorList>
    </citation>
    <scope>NUCLEOTIDE SEQUENCE [LARGE SCALE GENOMIC DNA]</scope>
    <source>
        <strain evidence="1 2">B18</strain>
    </source>
</reference>
<proteinExistence type="predicted"/>
<dbReference type="KEGG" id="nae:BHE16_07310"/>
<evidence type="ECO:0000313" key="2">
    <source>
        <dbReference type="Proteomes" id="UP000183530"/>
    </source>
</evidence>
<protein>
    <submittedName>
        <fullName evidence="1">Uncharacterized protein</fullName>
    </submittedName>
</protein>
<dbReference type="RefSeq" id="WP_071894331.1">
    <property type="nucleotide sequence ID" value="NZ_CP018135.1"/>
</dbReference>